<dbReference type="Proteomes" id="UP000291591">
    <property type="component" value="Unassembled WGS sequence"/>
</dbReference>
<dbReference type="AlphaFoldDB" id="A0A4Q7V154"/>
<reference evidence="6 7" key="1">
    <citation type="submission" date="2019-02" db="EMBL/GenBank/DDBJ databases">
        <title>Sequencing the genomes of 1000 actinobacteria strains.</title>
        <authorList>
            <person name="Klenk H.-P."/>
        </authorList>
    </citation>
    <scope>NUCLEOTIDE SEQUENCE [LARGE SCALE GENOMIC DNA]</scope>
    <source>
        <strain evidence="6 7">DSM 45779</strain>
    </source>
</reference>
<feature type="domain" description="DUF7008" evidence="5">
    <location>
        <begin position="265"/>
        <end position="637"/>
    </location>
</feature>
<organism evidence="6 7">
    <name type="scientific">Pseudonocardia sediminis</name>
    <dbReference type="NCBI Taxonomy" id="1397368"/>
    <lineage>
        <taxon>Bacteria</taxon>
        <taxon>Bacillati</taxon>
        <taxon>Actinomycetota</taxon>
        <taxon>Actinomycetes</taxon>
        <taxon>Pseudonocardiales</taxon>
        <taxon>Pseudonocardiaceae</taxon>
        <taxon>Pseudonocardia</taxon>
    </lineage>
</organism>
<evidence type="ECO:0000256" key="3">
    <source>
        <dbReference type="ARBA" id="ARBA00022679"/>
    </source>
</evidence>
<evidence type="ECO:0000313" key="6">
    <source>
        <dbReference type="EMBL" id="RZT87174.1"/>
    </source>
</evidence>
<dbReference type="InterPro" id="IPR054277">
    <property type="entry name" value="DUF7008"/>
</dbReference>
<name>A0A4Q7V154_PSEST</name>
<comment type="catalytic activity">
    <reaction evidence="4">
        <text>a 2'-deoxyadenosine in DNA + S-adenosyl-L-methionine = an N(6)-methyl-2'-deoxyadenosine in DNA + S-adenosyl-L-homocysteine + H(+)</text>
        <dbReference type="Rhea" id="RHEA:15197"/>
        <dbReference type="Rhea" id="RHEA-COMP:12418"/>
        <dbReference type="Rhea" id="RHEA-COMP:12419"/>
        <dbReference type="ChEBI" id="CHEBI:15378"/>
        <dbReference type="ChEBI" id="CHEBI:57856"/>
        <dbReference type="ChEBI" id="CHEBI:59789"/>
        <dbReference type="ChEBI" id="CHEBI:90615"/>
        <dbReference type="ChEBI" id="CHEBI:90616"/>
        <dbReference type="EC" id="2.1.1.72"/>
    </reaction>
</comment>
<evidence type="ECO:0000256" key="1">
    <source>
        <dbReference type="ARBA" id="ARBA00011900"/>
    </source>
</evidence>
<comment type="caution">
    <text evidence="6">The sequence shown here is derived from an EMBL/GenBank/DDBJ whole genome shotgun (WGS) entry which is preliminary data.</text>
</comment>
<sequence>MGFFGVIGSDEVMVAPPSHFARLGLVDDFTSGLVVGDGVRDWSIAVSDSVYFPYDSDRSLIAVGRLQGHYKRLWPFRSVLEGRATFGGATYREEGRPWFEWHQIPKDVGSSNLTLALAEVATHNHFVLDDAGLTFKQTAPVVKLRAGAVEDDALHLLAVLNSSVACFWLKQMCHNKGSAVDDEGARQSVVPWDDFYQFNSRKLAHFPVVTSSVRGRLIRYSRTLRDLAQERLSCDPKSVLADGIVDRPGLDAARARQARLCQRSVTMQEELDWLTYAEYGLISEAEALTLTSAAPEPLALGERAFEIVLARKVRSGDAEVVWFDRHRSSPITELPRHWSDAYRRVVEARIGVIESRPDIALLEGPEFKRRWMEDPWERRESESLRIQILDVVDGPDTWFVMRDGFKQPQPLTISQLSDRFSPDSDVHRLAMLYADDHLGRRDMTLAQVFEEVVGDAHIPYLAAMRYQEPGLAKREEWERMWAEQRAEDSGGRLTTLSPPEYKRADFRKNSYWSHRGKLDVPKERFISYPEASPDADPTLLLGWAGWDHKDQAQALVNLVNDRAAQAGWPTERVVPLLAGLAEVMPWVHQWHGEYDPEWDGNPAEEYQTFLDQQRAERQLTEQMLRDWRPAAPTRGRRPRSTS</sequence>
<dbReference type="GO" id="GO:0009007">
    <property type="term" value="F:site-specific DNA-methyltransferase (adenine-specific) activity"/>
    <property type="evidence" value="ECO:0007669"/>
    <property type="project" value="UniProtKB-EC"/>
</dbReference>
<protein>
    <recommendedName>
        <fullName evidence="1">site-specific DNA-methyltransferase (adenine-specific)</fullName>
        <ecNumber evidence="1">2.1.1.72</ecNumber>
    </recommendedName>
</protein>
<dbReference type="EC" id="2.1.1.72" evidence="1"/>
<keyword evidence="3" id="KW-0808">Transferase</keyword>
<dbReference type="GO" id="GO:0032259">
    <property type="term" value="P:methylation"/>
    <property type="evidence" value="ECO:0007669"/>
    <property type="project" value="UniProtKB-KW"/>
</dbReference>
<dbReference type="NCBIfam" id="NF033451">
    <property type="entry name" value="BREX_2_MTaseX"/>
    <property type="match status" value="1"/>
</dbReference>
<keyword evidence="2" id="KW-0489">Methyltransferase</keyword>
<proteinExistence type="predicted"/>
<evidence type="ECO:0000313" key="7">
    <source>
        <dbReference type="Proteomes" id="UP000291591"/>
    </source>
</evidence>
<evidence type="ECO:0000259" key="5">
    <source>
        <dbReference type="Pfam" id="PF22654"/>
    </source>
</evidence>
<dbReference type="PANTHER" id="PTHR33841:SF1">
    <property type="entry name" value="DNA METHYLTRANSFERASE A"/>
    <property type="match status" value="1"/>
</dbReference>
<accession>A0A4Q7V154</accession>
<dbReference type="Pfam" id="PF22654">
    <property type="entry name" value="DUF7008"/>
    <property type="match status" value="1"/>
</dbReference>
<dbReference type="PANTHER" id="PTHR33841">
    <property type="entry name" value="DNA METHYLTRANSFERASE YEEA-RELATED"/>
    <property type="match status" value="1"/>
</dbReference>
<dbReference type="EMBL" id="SHKL01000001">
    <property type="protein sequence ID" value="RZT87174.1"/>
    <property type="molecule type" value="Genomic_DNA"/>
</dbReference>
<dbReference type="InterPro" id="IPR050953">
    <property type="entry name" value="N4_N6_ade-DNA_methylase"/>
</dbReference>
<gene>
    <name evidence="6" type="ORF">EV383_4083</name>
</gene>
<evidence type="ECO:0000256" key="2">
    <source>
        <dbReference type="ARBA" id="ARBA00022603"/>
    </source>
</evidence>
<keyword evidence="7" id="KW-1185">Reference proteome</keyword>
<evidence type="ECO:0000256" key="4">
    <source>
        <dbReference type="ARBA" id="ARBA00047942"/>
    </source>
</evidence>